<dbReference type="InterPro" id="IPR031993">
    <property type="entry name" value="DUF4789"/>
</dbReference>
<evidence type="ECO:0000313" key="3">
    <source>
        <dbReference type="EMBL" id="CAH2045648.1"/>
    </source>
</evidence>
<reference evidence="3" key="1">
    <citation type="submission" date="2022-03" db="EMBL/GenBank/DDBJ databases">
        <authorList>
            <person name="Martin H S."/>
        </authorList>
    </citation>
    <scope>NUCLEOTIDE SEQUENCE</scope>
</reference>
<protein>
    <recommendedName>
        <fullName evidence="2">DUF4789 domain-containing protein</fullName>
    </recommendedName>
</protein>
<accession>A0ABN8I3Z3</accession>
<feature type="region of interest" description="Disordered" evidence="1">
    <location>
        <begin position="1"/>
        <end position="20"/>
    </location>
</feature>
<dbReference type="Pfam" id="PF16033">
    <property type="entry name" value="DUF4789"/>
    <property type="match status" value="1"/>
</dbReference>
<evidence type="ECO:0000259" key="2">
    <source>
        <dbReference type="Pfam" id="PF16033"/>
    </source>
</evidence>
<dbReference type="PANTHER" id="PTHR21177">
    <property type="entry name" value="IP06524P-RELATED"/>
    <property type="match status" value="1"/>
</dbReference>
<keyword evidence="4" id="KW-1185">Reference proteome</keyword>
<dbReference type="EMBL" id="OW152828">
    <property type="protein sequence ID" value="CAH2045648.1"/>
    <property type="molecule type" value="Genomic_DNA"/>
</dbReference>
<sequence>MDKGAIGFPENDENPKSANKQNRVPVFLPAKCPENELYYPGDQDSDWICDCRPGYLYHPGTDACWLAYKRGPCPAGQYLVLPKTSVIPICDNNPCIADNLVMWQGKCEVLGVIAPCGNKYPPKALWGGVPRLRQYFNRRDAITRTVALARYFARLITLIVKPNFHSNLSP</sequence>
<evidence type="ECO:0000256" key="1">
    <source>
        <dbReference type="SAM" id="MobiDB-lite"/>
    </source>
</evidence>
<feature type="non-terminal residue" evidence="3">
    <location>
        <position position="1"/>
    </location>
</feature>
<organism evidence="3 4">
    <name type="scientific">Iphiclides podalirius</name>
    <name type="common">scarce swallowtail</name>
    <dbReference type="NCBI Taxonomy" id="110791"/>
    <lineage>
        <taxon>Eukaryota</taxon>
        <taxon>Metazoa</taxon>
        <taxon>Ecdysozoa</taxon>
        <taxon>Arthropoda</taxon>
        <taxon>Hexapoda</taxon>
        <taxon>Insecta</taxon>
        <taxon>Pterygota</taxon>
        <taxon>Neoptera</taxon>
        <taxon>Endopterygota</taxon>
        <taxon>Lepidoptera</taxon>
        <taxon>Glossata</taxon>
        <taxon>Ditrysia</taxon>
        <taxon>Papilionoidea</taxon>
        <taxon>Papilionidae</taxon>
        <taxon>Papilioninae</taxon>
        <taxon>Iphiclides</taxon>
    </lineage>
</organism>
<feature type="domain" description="DUF4789" evidence="2">
    <location>
        <begin position="31"/>
        <end position="106"/>
    </location>
</feature>
<dbReference type="Proteomes" id="UP000837857">
    <property type="component" value="Chromosome 16"/>
</dbReference>
<gene>
    <name evidence="3" type="ORF">IPOD504_LOCUS5168</name>
</gene>
<name>A0ABN8I3Z3_9NEOP</name>
<evidence type="ECO:0000313" key="4">
    <source>
        <dbReference type="Proteomes" id="UP000837857"/>
    </source>
</evidence>
<proteinExistence type="predicted"/>
<dbReference type="PANTHER" id="PTHR21177:SF4">
    <property type="entry name" value="IP06524P"/>
    <property type="match status" value="1"/>
</dbReference>